<sequence>MKKLLVFIFIAIGLLTNCSNDNDSKEKNITDKSFDYKIIDAKGYDSKSNQTDLPFTIDKDSRFTYNKEKQTIELTVYKDNAVVPSIFFVTSFEKNIYHTKAESDNDFSYDFELADGKIINYIYSQKVLIGKVIYIVQ</sequence>
<keyword evidence="2" id="KW-1185">Reference proteome</keyword>
<evidence type="ECO:0000313" key="1">
    <source>
        <dbReference type="EMBL" id="REH00902.1"/>
    </source>
</evidence>
<dbReference type="OrthoDB" id="1377439at2"/>
<name>A0A3E0ERT4_9FLAO</name>
<organism evidence="1 2">
    <name type="scientific">Flavobacterium aquicola</name>
    <dbReference type="NCBI Taxonomy" id="1682742"/>
    <lineage>
        <taxon>Bacteria</taxon>
        <taxon>Pseudomonadati</taxon>
        <taxon>Bacteroidota</taxon>
        <taxon>Flavobacteriia</taxon>
        <taxon>Flavobacteriales</taxon>
        <taxon>Flavobacteriaceae</taxon>
        <taxon>Flavobacterium</taxon>
    </lineage>
</organism>
<reference evidence="1 2" key="1">
    <citation type="submission" date="2018-08" db="EMBL/GenBank/DDBJ databases">
        <title>Genomic Encyclopedia of Archaeal and Bacterial Type Strains, Phase II (KMG-II): from individual species to whole genera.</title>
        <authorList>
            <person name="Goeker M."/>
        </authorList>
    </citation>
    <scope>NUCLEOTIDE SEQUENCE [LARGE SCALE GENOMIC DNA]</scope>
    <source>
        <strain evidence="1 2">DSM 100880</strain>
    </source>
</reference>
<dbReference type="EMBL" id="QUNI01000002">
    <property type="protein sequence ID" value="REH00902.1"/>
    <property type="molecule type" value="Genomic_DNA"/>
</dbReference>
<proteinExistence type="predicted"/>
<accession>A0A3E0ERT4</accession>
<comment type="caution">
    <text evidence="1">The sequence shown here is derived from an EMBL/GenBank/DDBJ whole genome shotgun (WGS) entry which is preliminary data.</text>
</comment>
<dbReference type="Proteomes" id="UP000257136">
    <property type="component" value="Unassembled WGS sequence"/>
</dbReference>
<dbReference type="AlphaFoldDB" id="A0A3E0ERT4"/>
<evidence type="ECO:0000313" key="2">
    <source>
        <dbReference type="Proteomes" id="UP000257136"/>
    </source>
</evidence>
<dbReference type="RefSeq" id="WP_115810379.1">
    <property type="nucleotide sequence ID" value="NZ_QUNI01000002.1"/>
</dbReference>
<protein>
    <submittedName>
        <fullName evidence="1">Uncharacterized protein</fullName>
    </submittedName>
</protein>
<gene>
    <name evidence="1" type="ORF">C8P67_102154</name>
</gene>